<accession>A0ABP9Q8J7</accession>
<organism evidence="1 2">
    <name type="scientific">Pseudonocardia eucalypti</name>
    <dbReference type="NCBI Taxonomy" id="648755"/>
    <lineage>
        <taxon>Bacteria</taxon>
        <taxon>Bacillati</taxon>
        <taxon>Actinomycetota</taxon>
        <taxon>Actinomycetes</taxon>
        <taxon>Pseudonocardiales</taxon>
        <taxon>Pseudonocardiaceae</taxon>
        <taxon>Pseudonocardia</taxon>
    </lineage>
</organism>
<proteinExistence type="predicted"/>
<dbReference type="RefSeq" id="WP_185059658.1">
    <property type="nucleotide sequence ID" value="NZ_BAABJP010000015.1"/>
</dbReference>
<evidence type="ECO:0000313" key="2">
    <source>
        <dbReference type="Proteomes" id="UP001428817"/>
    </source>
</evidence>
<gene>
    <name evidence="1" type="ORF">GCM10023321_32810</name>
</gene>
<evidence type="ECO:0008006" key="3">
    <source>
        <dbReference type="Google" id="ProtNLM"/>
    </source>
</evidence>
<keyword evidence="2" id="KW-1185">Reference proteome</keyword>
<dbReference type="EMBL" id="BAABJP010000015">
    <property type="protein sequence ID" value="GAA5156648.1"/>
    <property type="molecule type" value="Genomic_DNA"/>
</dbReference>
<protein>
    <recommendedName>
        <fullName evidence="3">DUF4089 domain-containing protein</fullName>
    </recommendedName>
</protein>
<reference evidence="2" key="1">
    <citation type="journal article" date="2019" name="Int. J. Syst. Evol. Microbiol.">
        <title>The Global Catalogue of Microorganisms (GCM) 10K type strain sequencing project: providing services to taxonomists for standard genome sequencing and annotation.</title>
        <authorList>
            <consortium name="The Broad Institute Genomics Platform"/>
            <consortium name="The Broad Institute Genome Sequencing Center for Infectious Disease"/>
            <person name="Wu L."/>
            <person name="Ma J."/>
        </authorList>
    </citation>
    <scope>NUCLEOTIDE SEQUENCE [LARGE SCALE GENOMIC DNA]</scope>
    <source>
        <strain evidence="2">JCM 18303</strain>
    </source>
</reference>
<evidence type="ECO:0000313" key="1">
    <source>
        <dbReference type="EMBL" id="GAA5156648.1"/>
    </source>
</evidence>
<name>A0ABP9Q8J7_9PSEU</name>
<sequence>MSDVEWVRTQLAWFGLVDEEGAALADERQLAGLAADHRALRAAVDALHEAVRAAPETAPALIFDP</sequence>
<dbReference type="Proteomes" id="UP001428817">
    <property type="component" value="Unassembled WGS sequence"/>
</dbReference>
<comment type="caution">
    <text evidence="1">The sequence shown here is derived from an EMBL/GenBank/DDBJ whole genome shotgun (WGS) entry which is preliminary data.</text>
</comment>